<dbReference type="RefSeq" id="WP_160600509.1">
    <property type="nucleotide sequence ID" value="NZ_WTYU01000001.1"/>
</dbReference>
<feature type="signal peptide" evidence="1">
    <location>
        <begin position="1"/>
        <end position="22"/>
    </location>
</feature>
<protein>
    <submittedName>
        <fullName evidence="2">Alpha/beta hydrolase</fullName>
    </submittedName>
</protein>
<dbReference type="InterPro" id="IPR029058">
    <property type="entry name" value="AB_hydrolase_fold"/>
</dbReference>
<dbReference type="GO" id="GO:0016787">
    <property type="term" value="F:hydrolase activity"/>
    <property type="evidence" value="ECO:0007669"/>
    <property type="project" value="UniProtKB-KW"/>
</dbReference>
<dbReference type="Gene3D" id="3.40.50.1820">
    <property type="entry name" value="alpha/beta hydrolase"/>
    <property type="match status" value="1"/>
</dbReference>
<dbReference type="SUPFAM" id="SSF53474">
    <property type="entry name" value="alpha/beta-Hydrolases"/>
    <property type="match status" value="1"/>
</dbReference>
<proteinExistence type="predicted"/>
<dbReference type="OrthoDB" id="7187654at2"/>
<dbReference type="Proteomes" id="UP000473531">
    <property type="component" value="Unassembled WGS sequence"/>
</dbReference>
<keyword evidence="1" id="KW-0732">Signal</keyword>
<evidence type="ECO:0000256" key="1">
    <source>
        <dbReference type="SAM" id="SignalP"/>
    </source>
</evidence>
<evidence type="ECO:0000313" key="3">
    <source>
        <dbReference type="Proteomes" id="UP000473531"/>
    </source>
</evidence>
<sequence length="291" mass="30118">MKISAFLTAASTLALLGCTAHTPSVSAPLAPLDQSPAAMSAAQIVTLPVQGRNVRMSIYRPVTAPKGVLMLSHGAGGSPEMMWQLIDQLRRAGFAVVAPLHRDSMEYAPAERDDLQTAFATRIADLQAASALAAQTFPGLPAGAVGYSYGSLIALIGGGALEGMVGARVPAIKAVATFSSPGMIPGLVTPQSLQTVAVPTLMVTGTADVVPGFIPDAAQHVQYFENAPIGNRTLVLVDGATHEFVYGKETGYDAATDLATEFLTAHVLGNASALQSLNGRTDAGPVKIRRR</sequence>
<name>A0A6L7GFB1_9SPHN</name>
<accession>A0A6L7GFB1</accession>
<keyword evidence="3" id="KW-1185">Reference proteome</keyword>
<reference evidence="2 3" key="1">
    <citation type="submission" date="2019-12" db="EMBL/GenBank/DDBJ databases">
        <title>Genomic-based taxomic classification of the family Erythrobacteraceae.</title>
        <authorList>
            <person name="Xu L."/>
        </authorList>
    </citation>
    <scope>NUCLEOTIDE SEQUENCE [LARGE SCALE GENOMIC DNA]</scope>
    <source>
        <strain evidence="2 3">KCTC 52259</strain>
    </source>
</reference>
<feature type="chain" id="PRO_5026661356" evidence="1">
    <location>
        <begin position="23"/>
        <end position="291"/>
    </location>
</feature>
<dbReference type="EMBL" id="WTYU01000001">
    <property type="protein sequence ID" value="MXP14340.1"/>
    <property type="molecule type" value="Genomic_DNA"/>
</dbReference>
<organism evidence="2 3">
    <name type="scientific">Allopontixanthobacter confluentis</name>
    <dbReference type="NCBI Taxonomy" id="1849021"/>
    <lineage>
        <taxon>Bacteria</taxon>
        <taxon>Pseudomonadati</taxon>
        <taxon>Pseudomonadota</taxon>
        <taxon>Alphaproteobacteria</taxon>
        <taxon>Sphingomonadales</taxon>
        <taxon>Erythrobacteraceae</taxon>
        <taxon>Allopontixanthobacter</taxon>
    </lineage>
</organism>
<keyword evidence="2" id="KW-0378">Hydrolase</keyword>
<gene>
    <name evidence="2" type="ORF">GRI44_06195</name>
</gene>
<dbReference type="AlphaFoldDB" id="A0A6L7GFB1"/>
<dbReference type="PROSITE" id="PS51257">
    <property type="entry name" value="PROKAR_LIPOPROTEIN"/>
    <property type="match status" value="1"/>
</dbReference>
<comment type="caution">
    <text evidence="2">The sequence shown here is derived from an EMBL/GenBank/DDBJ whole genome shotgun (WGS) entry which is preliminary data.</text>
</comment>
<evidence type="ECO:0000313" key="2">
    <source>
        <dbReference type="EMBL" id="MXP14340.1"/>
    </source>
</evidence>